<evidence type="ECO:0000313" key="4">
    <source>
        <dbReference type="Proteomes" id="UP001159387"/>
    </source>
</evidence>
<feature type="region of interest" description="Disordered" evidence="1">
    <location>
        <begin position="233"/>
        <end position="277"/>
    </location>
</feature>
<accession>A0AA43GNP9</accession>
<dbReference type="Proteomes" id="UP001159387">
    <property type="component" value="Unassembled WGS sequence"/>
</dbReference>
<dbReference type="InterPro" id="IPR025569">
    <property type="entry name" value="DUF4335"/>
</dbReference>
<keyword evidence="2" id="KW-1133">Transmembrane helix</keyword>
<proteinExistence type="predicted"/>
<organism evidence="3 4">
    <name type="scientific">Chrysosporum bergii ANA360D</name>
    <dbReference type="NCBI Taxonomy" id="617107"/>
    <lineage>
        <taxon>Bacteria</taxon>
        <taxon>Bacillati</taxon>
        <taxon>Cyanobacteriota</taxon>
        <taxon>Cyanophyceae</taxon>
        <taxon>Nostocales</taxon>
        <taxon>Nodulariaceae</taxon>
        <taxon>Chrysosporum</taxon>
    </lineage>
</organism>
<dbReference type="Pfam" id="PF14233">
    <property type="entry name" value="DUF4335"/>
    <property type="match status" value="1"/>
</dbReference>
<dbReference type="AlphaFoldDB" id="A0AA43GNP9"/>
<feature type="transmembrane region" description="Helical" evidence="2">
    <location>
        <begin position="194"/>
        <end position="215"/>
    </location>
</feature>
<evidence type="ECO:0000256" key="2">
    <source>
        <dbReference type="SAM" id="Phobius"/>
    </source>
</evidence>
<gene>
    <name evidence="3" type="ORF">NWP17_01195</name>
</gene>
<feature type="region of interest" description="Disordered" evidence="1">
    <location>
        <begin position="320"/>
        <end position="359"/>
    </location>
</feature>
<feature type="compositionally biased region" description="Polar residues" evidence="1">
    <location>
        <begin position="246"/>
        <end position="277"/>
    </location>
</feature>
<comment type="caution">
    <text evidence="3">The sequence shown here is derived from an EMBL/GenBank/DDBJ whole genome shotgun (WGS) entry which is preliminary data.</text>
</comment>
<protein>
    <submittedName>
        <fullName evidence="3">DUF4335 domain-containing protein</fullName>
    </submittedName>
</protein>
<name>A0AA43GNP9_9CYAN</name>
<keyword evidence="2" id="KW-0472">Membrane</keyword>
<evidence type="ECO:0000313" key="3">
    <source>
        <dbReference type="EMBL" id="MDH6059071.1"/>
    </source>
</evidence>
<dbReference type="RefSeq" id="WP_280653089.1">
    <property type="nucleotide sequence ID" value="NZ_JANQDH010000012.1"/>
</dbReference>
<sequence length="460" mass="50156">MSRLNSVIRRYTPPTCTLEILGQSSPLSRLMGKTVIKQLTFELYFDAPQPPEEGKIFIQGDRDQLEILCDVVYSYVQDFIQQPPDNFWLNLTQPQDSSQPCHQPQLIGFNQSSLLNSNTYKSFTSPTSAKKIYLEPGNYLTHNLFLGSLANPTSGSVIKLSLLQLFDLATALDEYSADIMALPNINENNLTMKLSAWAPIAAVMVLGVGLLPMTWQLANNRQNQGQIATISPPEAAKPTLEPSPVFTPQDNLSPNSQLPTASFSKQPPSKFTPSLSIPSAQSPLSLFESPIATTSPQSETALLQKQSLPPSLSANKDKLVNISSLPPNNTNNNVSPTPSPSNSLVKPQQVSVNSSSTSQQVATSGTVLKTSQVAEAQKILTKRWQPPTGFTYTLEYSLEVDVDGKIEKIYPINKAAREFIDSSGMPKIGQPFVSASANGQNFSIRVLLSPNGKVQTFPED</sequence>
<feature type="compositionally biased region" description="Low complexity" evidence="1">
    <location>
        <begin position="323"/>
        <end position="359"/>
    </location>
</feature>
<dbReference type="EMBL" id="JANQDH010000012">
    <property type="protein sequence ID" value="MDH6059071.1"/>
    <property type="molecule type" value="Genomic_DNA"/>
</dbReference>
<reference evidence="3 4" key="1">
    <citation type="journal article" date="2023" name="J. Phycol.">
        <title>Chrysosporum ovalisporum is synonymous with the true-branching cyanobacterium Umezakia natans (Nostocales/Aphanizomenonaceae).</title>
        <authorList>
            <person name="McGregor G.B."/>
            <person name="Sendall B.C."/>
            <person name="Niiyama Y."/>
            <person name="Tuji A."/>
            <person name="Willis A."/>
        </authorList>
    </citation>
    <scope>NUCLEOTIDE SEQUENCE [LARGE SCALE GENOMIC DNA]</scope>
    <source>
        <strain evidence="3 4">ANA360D</strain>
    </source>
</reference>
<evidence type="ECO:0000256" key="1">
    <source>
        <dbReference type="SAM" id="MobiDB-lite"/>
    </source>
</evidence>
<keyword evidence="4" id="KW-1185">Reference proteome</keyword>
<keyword evidence="2" id="KW-0812">Transmembrane</keyword>